<dbReference type="EMBL" id="JBBHLD010000009">
    <property type="protein sequence ID" value="MEJ5905625.1"/>
    <property type="molecule type" value="Genomic_DNA"/>
</dbReference>
<dbReference type="RefSeq" id="WP_339549459.1">
    <property type="nucleotide sequence ID" value="NZ_JBBHLD010000009.1"/>
</dbReference>
<dbReference type="InterPro" id="IPR024467">
    <property type="entry name" value="Xre/MbcA/ParS-like_toxin-bd"/>
</dbReference>
<reference evidence="2 3" key="1">
    <citation type="submission" date="2024-02" db="EMBL/GenBank/DDBJ databases">
        <title>Identification of pathogenicity and growth-promoting functions of Pseudomonas putida variants.</title>
        <authorList>
            <person name="Sun J."/>
        </authorList>
    </citation>
    <scope>NUCLEOTIDE SEQUENCE [LARGE SCALE GENOMIC DNA]</scope>
    <source>
        <strain evidence="2 3">A04</strain>
    </source>
</reference>
<dbReference type="Proteomes" id="UP001377692">
    <property type="component" value="Unassembled WGS sequence"/>
</dbReference>
<evidence type="ECO:0000313" key="3">
    <source>
        <dbReference type="Proteomes" id="UP001377692"/>
    </source>
</evidence>
<name>A0ABU8R6W1_9PSED</name>
<comment type="caution">
    <text evidence="2">The sequence shown here is derived from an EMBL/GenBank/DDBJ whole genome shotgun (WGS) entry which is preliminary data.</text>
</comment>
<feature type="domain" description="Antitoxin Xre/MbcA/ParS-like toxin-binding" evidence="1">
    <location>
        <begin position="11"/>
        <end position="60"/>
    </location>
</feature>
<evidence type="ECO:0000313" key="2">
    <source>
        <dbReference type="EMBL" id="MEJ5905625.1"/>
    </source>
</evidence>
<dbReference type="Pfam" id="PF09722">
    <property type="entry name" value="Xre_MbcA_ParS_C"/>
    <property type="match status" value="1"/>
</dbReference>
<protein>
    <submittedName>
        <fullName evidence="2">MbcA/ParS/Xre antitoxin family protein</fullName>
    </submittedName>
</protein>
<organism evidence="2 3">
    <name type="scientific">Pseudomonas kermanshahensis</name>
    <dbReference type="NCBI Taxonomy" id="2745482"/>
    <lineage>
        <taxon>Bacteria</taxon>
        <taxon>Pseudomonadati</taxon>
        <taxon>Pseudomonadota</taxon>
        <taxon>Gammaproteobacteria</taxon>
        <taxon>Pseudomonadales</taxon>
        <taxon>Pseudomonadaceae</taxon>
        <taxon>Pseudomonas</taxon>
    </lineage>
</organism>
<evidence type="ECO:0000259" key="1">
    <source>
        <dbReference type="Pfam" id="PF09722"/>
    </source>
</evidence>
<keyword evidence="3" id="KW-1185">Reference proteome</keyword>
<proteinExistence type="predicted"/>
<sequence length="62" mass="7224">MRHREQILTTAQQVFGNPERAQAWLIKQAIGLSQRLQFMLLNTDQGYMEVADFLVRLDYGVN</sequence>
<gene>
    <name evidence="2" type="ORF">V7V80_13125</name>
</gene>
<accession>A0ABU8R6W1</accession>